<feature type="domain" description="HTH lacI-type" evidence="4">
    <location>
        <begin position="2"/>
        <end position="56"/>
    </location>
</feature>
<dbReference type="InterPro" id="IPR010982">
    <property type="entry name" value="Lambda_DNA-bd_dom_sf"/>
</dbReference>
<keyword evidence="1" id="KW-0805">Transcription regulation</keyword>
<sequence>MSRIEDVAKAAGVSTATVSRALRGLPKVSEQTRAKVLAAATELEYVASPTASSLASGKTHVVGVVVPYVTRWYFAGLISGASEVLREHGFHVLLFDVGDEGPQRALLLDSRMLFKRVDAVLVLSLRLHEAERELLCRLNIPVVTVGVPDPNWPCVRIDDLGTTQQATEHLIGLGHTRIGYIGGDTVPSMDFPTPADRARGFRDAMARHGLDVEPSSVVMGDWSPLSGLTVGLELLGRPDRPTAVVAASDELALGILAAARQLGLRVPQDVSVVGIDDHEMAELYGLTTIAQPVVEQGRMATRLLLSAVAGLDTGHDVATVPTTLVLRTSTAPPTQP</sequence>
<keyword evidence="2 5" id="KW-0238">DNA-binding</keyword>
<evidence type="ECO:0000256" key="3">
    <source>
        <dbReference type="ARBA" id="ARBA00023163"/>
    </source>
</evidence>
<evidence type="ECO:0000256" key="1">
    <source>
        <dbReference type="ARBA" id="ARBA00023015"/>
    </source>
</evidence>
<evidence type="ECO:0000256" key="2">
    <source>
        <dbReference type="ARBA" id="ARBA00023125"/>
    </source>
</evidence>
<dbReference type="RefSeq" id="WP_345716410.1">
    <property type="nucleotide sequence ID" value="NZ_BAABFP010000005.1"/>
</dbReference>
<protein>
    <submittedName>
        <fullName evidence="5">LacI family DNA-binding transcriptional regulator</fullName>
    </submittedName>
</protein>
<dbReference type="InterPro" id="IPR000843">
    <property type="entry name" value="HTH_LacI"/>
</dbReference>
<dbReference type="CDD" id="cd01392">
    <property type="entry name" value="HTH_LacI"/>
    <property type="match status" value="1"/>
</dbReference>
<dbReference type="Pfam" id="PF13377">
    <property type="entry name" value="Peripla_BP_3"/>
    <property type="match status" value="1"/>
</dbReference>
<dbReference type="PANTHER" id="PTHR30146:SF109">
    <property type="entry name" value="HTH-TYPE TRANSCRIPTIONAL REGULATOR GALS"/>
    <property type="match status" value="1"/>
</dbReference>
<evidence type="ECO:0000259" key="4">
    <source>
        <dbReference type="PROSITE" id="PS50932"/>
    </source>
</evidence>
<evidence type="ECO:0000313" key="6">
    <source>
        <dbReference type="Proteomes" id="UP001596189"/>
    </source>
</evidence>
<dbReference type="PANTHER" id="PTHR30146">
    <property type="entry name" value="LACI-RELATED TRANSCRIPTIONAL REPRESSOR"/>
    <property type="match status" value="1"/>
</dbReference>
<dbReference type="Proteomes" id="UP001596189">
    <property type="component" value="Unassembled WGS sequence"/>
</dbReference>
<dbReference type="CDD" id="cd06267">
    <property type="entry name" value="PBP1_LacI_sugar_binding-like"/>
    <property type="match status" value="1"/>
</dbReference>
<dbReference type="GO" id="GO:0003677">
    <property type="term" value="F:DNA binding"/>
    <property type="evidence" value="ECO:0007669"/>
    <property type="project" value="UniProtKB-KW"/>
</dbReference>
<dbReference type="PROSITE" id="PS50932">
    <property type="entry name" value="HTH_LACI_2"/>
    <property type="match status" value="1"/>
</dbReference>
<dbReference type="Gene3D" id="3.40.50.2300">
    <property type="match status" value="2"/>
</dbReference>
<name>A0ABW1J8D9_9ACTN</name>
<comment type="caution">
    <text evidence="5">The sequence shown here is derived from an EMBL/GenBank/DDBJ whole genome shotgun (WGS) entry which is preliminary data.</text>
</comment>
<organism evidence="5 6">
    <name type="scientific">Angustibacter luteus</name>
    <dbReference type="NCBI Taxonomy" id="658456"/>
    <lineage>
        <taxon>Bacteria</taxon>
        <taxon>Bacillati</taxon>
        <taxon>Actinomycetota</taxon>
        <taxon>Actinomycetes</taxon>
        <taxon>Kineosporiales</taxon>
        <taxon>Kineosporiaceae</taxon>
    </lineage>
</organism>
<dbReference type="SUPFAM" id="SSF53822">
    <property type="entry name" value="Periplasmic binding protein-like I"/>
    <property type="match status" value="1"/>
</dbReference>
<gene>
    <name evidence="5" type="ORF">ACFQDO_00110</name>
</gene>
<accession>A0ABW1J8D9</accession>
<evidence type="ECO:0000313" key="5">
    <source>
        <dbReference type="EMBL" id="MFC6005519.1"/>
    </source>
</evidence>
<dbReference type="SMART" id="SM00354">
    <property type="entry name" value="HTH_LACI"/>
    <property type="match status" value="1"/>
</dbReference>
<reference evidence="6" key="1">
    <citation type="journal article" date="2019" name="Int. J. Syst. Evol. Microbiol.">
        <title>The Global Catalogue of Microorganisms (GCM) 10K type strain sequencing project: providing services to taxonomists for standard genome sequencing and annotation.</title>
        <authorList>
            <consortium name="The Broad Institute Genomics Platform"/>
            <consortium name="The Broad Institute Genome Sequencing Center for Infectious Disease"/>
            <person name="Wu L."/>
            <person name="Ma J."/>
        </authorList>
    </citation>
    <scope>NUCLEOTIDE SEQUENCE [LARGE SCALE GENOMIC DNA]</scope>
    <source>
        <strain evidence="6">KACC 14249</strain>
    </source>
</reference>
<keyword evidence="6" id="KW-1185">Reference proteome</keyword>
<dbReference type="InterPro" id="IPR028082">
    <property type="entry name" value="Peripla_BP_I"/>
</dbReference>
<dbReference type="Pfam" id="PF00356">
    <property type="entry name" value="LacI"/>
    <property type="match status" value="1"/>
</dbReference>
<dbReference type="SUPFAM" id="SSF47413">
    <property type="entry name" value="lambda repressor-like DNA-binding domains"/>
    <property type="match status" value="1"/>
</dbReference>
<dbReference type="PROSITE" id="PS00356">
    <property type="entry name" value="HTH_LACI_1"/>
    <property type="match status" value="1"/>
</dbReference>
<dbReference type="InterPro" id="IPR046335">
    <property type="entry name" value="LacI/GalR-like_sensor"/>
</dbReference>
<keyword evidence="3" id="KW-0804">Transcription</keyword>
<dbReference type="Gene3D" id="1.10.260.40">
    <property type="entry name" value="lambda repressor-like DNA-binding domains"/>
    <property type="match status" value="1"/>
</dbReference>
<proteinExistence type="predicted"/>
<dbReference type="EMBL" id="JBHSRD010000002">
    <property type="protein sequence ID" value="MFC6005519.1"/>
    <property type="molecule type" value="Genomic_DNA"/>
</dbReference>